<keyword evidence="3" id="KW-1185">Reference proteome</keyword>
<evidence type="ECO:0000313" key="3">
    <source>
        <dbReference type="Proteomes" id="UP000277671"/>
    </source>
</evidence>
<feature type="region of interest" description="Disordered" evidence="1">
    <location>
        <begin position="1"/>
        <end position="38"/>
    </location>
</feature>
<reference evidence="2 3" key="1">
    <citation type="submission" date="2018-10" db="EMBL/GenBank/DDBJ databases">
        <title>Sequencing the genomes of 1000 actinobacteria strains.</title>
        <authorList>
            <person name="Klenk H.-P."/>
        </authorList>
    </citation>
    <scope>NUCLEOTIDE SEQUENCE [LARGE SCALE GENOMIC DNA]</scope>
    <source>
        <strain evidence="2 3">DSM 45175</strain>
    </source>
</reference>
<name>A0A495JW50_9ACTN</name>
<gene>
    <name evidence="2" type="ORF">BDK92_7290</name>
</gene>
<evidence type="ECO:0000313" key="2">
    <source>
        <dbReference type="EMBL" id="RKR92808.1"/>
    </source>
</evidence>
<comment type="caution">
    <text evidence="2">The sequence shown here is derived from an EMBL/GenBank/DDBJ whole genome shotgun (WGS) entry which is preliminary data.</text>
</comment>
<organism evidence="2 3">
    <name type="scientific">Micromonospora pisi</name>
    <dbReference type="NCBI Taxonomy" id="589240"/>
    <lineage>
        <taxon>Bacteria</taxon>
        <taxon>Bacillati</taxon>
        <taxon>Actinomycetota</taxon>
        <taxon>Actinomycetes</taxon>
        <taxon>Micromonosporales</taxon>
        <taxon>Micromonosporaceae</taxon>
        <taxon>Micromonospora</taxon>
    </lineage>
</organism>
<protein>
    <submittedName>
        <fullName evidence="2">Uncharacterized protein</fullName>
    </submittedName>
</protein>
<dbReference type="Proteomes" id="UP000277671">
    <property type="component" value="Unassembled WGS sequence"/>
</dbReference>
<sequence length="38" mass="4014">MHGDPAVWNHNPTGLVHPDCTTNPPENPAPEEDGPVNG</sequence>
<feature type="compositionally biased region" description="Acidic residues" evidence="1">
    <location>
        <begin position="29"/>
        <end position="38"/>
    </location>
</feature>
<accession>A0A495JW50</accession>
<dbReference type="AlphaFoldDB" id="A0A495JW50"/>
<evidence type="ECO:0000256" key="1">
    <source>
        <dbReference type="SAM" id="MobiDB-lite"/>
    </source>
</evidence>
<proteinExistence type="predicted"/>
<dbReference type="EMBL" id="RBKT01000001">
    <property type="protein sequence ID" value="RKR92808.1"/>
    <property type="molecule type" value="Genomic_DNA"/>
</dbReference>